<sequence>MAPTAAMLTLIGGDHHPMNKSTFSNHQAKIAANAMKWVLNMMPYYHHETMTSSCSDQTKGLTQTLQDKSTADGLNKR</sequence>
<name>A0ABQ5JCE2_9ASTR</name>
<protein>
    <submittedName>
        <fullName evidence="2">Uncharacterized protein</fullName>
    </submittedName>
</protein>
<organism evidence="2 3">
    <name type="scientific">Tanacetum coccineum</name>
    <dbReference type="NCBI Taxonomy" id="301880"/>
    <lineage>
        <taxon>Eukaryota</taxon>
        <taxon>Viridiplantae</taxon>
        <taxon>Streptophyta</taxon>
        <taxon>Embryophyta</taxon>
        <taxon>Tracheophyta</taxon>
        <taxon>Spermatophyta</taxon>
        <taxon>Magnoliopsida</taxon>
        <taxon>eudicotyledons</taxon>
        <taxon>Gunneridae</taxon>
        <taxon>Pentapetalae</taxon>
        <taxon>asterids</taxon>
        <taxon>campanulids</taxon>
        <taxon>Asterales</taxon>
        <taxon>Asteraceae</taxon>
        <taxon>Asteroideae</taxon>
        <taxon>Anthemideae</taxon>
        <taxon>Anthemidinae</taxon>
        <taxon>Tanacetum</taxon>
    </lineage>
</organism>
<evidence type="ECO:0000313" key="3">
    <source>
        <dbReference type="Proteomes" id="UP001151760"/>
    </source>
</evidence>
<dbReference type="Proteomes" id="UP001151760">
    <property type="component" value="Unassembled WGS sequence"/>
</dbReference>
<comment type="caution">
    <text evidence="2">The sequence shown here is derived from an EMBL/GenBank/DDBJ whole genome shotgun (WGS) entry which is preliminary data.</text>
</comment>
<dbReference type="EMBL" id="BQNB010021797">
    <property type="protein sequence ID" value="GJU10163.1"/>
    <property type="molecule type" value="Genomic_DNA"/>
</dbReference>
<evidence type="ECO:0000256" key="1">
    <source>
        <dbReference type="SAM" id="MobiDB-lite"/>
    </source>
</evidence>
<feature type="compositionally biased region" description="Polar residues" evidence="1">
    <location>
        <begin position="53"/>
        <end position="68"/>
    </location>
</feature>
<reference evidence="2" key="1">
    <citation type="journal article" date="2022" name="Int. J. Mol. Sci.">
        <title>Draft Genome of Tanacetum Coccineum: Genomic Comparison of Closely Related Tanacetum-Family Plants.</title>
        <authorList>
            <person name="Yamashiro T."/>
            <person name="Shiraishi A."/>
            <person name="Nakayama K."/>
            <person name="Satake H."/>
        </authorList>
    </citation>
    <scope>NUCLEOTIDE SEQUENCE</scope>
</reference>
<proteinExistence type="predicted"/>
<gene>
    <name evidence="2" type="ORF">Tco_1132559</name>
</gene>
<accession>A0ABQ5JCE2</accession>
<keyword evidence="3" id="KW-1185">Reference proteome</keyword>
<feature type="region of interest" description="Disordered" evidence="1">
    <location>
        <begin position="53"/>
        <end position="77"/>
    </location>
</feature>
<evidence type="ECO:0000313" key="2">
    <source>
        <dbReference type="EMBL" id="GJU10163.1"/>
    </source>
</evidence>
<reference evidence="2" key="2">
    <citation type="submission" date="2022-01" db="EMBL/GenBank/DDBJ databases">
        <authorList>
            <person name="Yamashiro T."/>
            <person name="Shiraishi A."/>
            <person name="Satake H."/>
            <person name="Nakayama K."/>
        </authorList>
    </citation>
    <scope>NUCLEOTIDE SEQUENCE</scope>
</reference>